<accession>A0A8J3G6A3</accession>
<evidence type="ECO:0000313" key="5">
    <source>
        <dbReference type="EMBL" id="GHB44145.1"/>
    </source>
</evidence>
<comment type="caution">
    <text evidence="5">The sequence shown here is derived from an EMBL/GenBank/DDBJ whole genome shotgun (WGS) entry which is preliminary data.</text>
</comment>
<feature type="domain" description="ABC transporter" evidence="4">
    <location>
        <begin position="10"/>
        <end position="251"/>
    </location>
</feature>
<dbReference type="PROSITE" id="PS50893">
    <property type="entry name" value="ABC_TRANSPORTER_2"/>
    <property type="match status" value="1"/>
</dbReference>
<dbReference type="GO" id="GO:0016887">
    <property type="term" value="F:ATP hydrolysis activity"/>
    <property type="evidence" value="ECO:0007669"/>
    <property type="project" value="InterPro"/>
</dbReference>
<dbReference type="InterPro" id="IPR003593">
    <property type="entry name" value="AAA+_ATPase"/>
</dbReference>
<dbReference type="InterPro" id="IPR050153">
    <property type="entry name" value="Metal_Ion_Import_ABC"/>
</dbReference>
<dbReference type="InterPro" id="IPR003439">
    <property type="entry name" value="ABC_transporter-like_ATP-bd"/>
</dbReference>
<evidence type="ECO:0000313" key="6">
    <source>
        <dbReference type="Proteomes" id="UP000642809"/>
    </source>
</evidence>
<keyword evidence="2" id="KW-0547">Nucleotide-binding</keyword>
<keyword evidence="3 5" id="KW-0067">ATP-binding</keyword>
<dbReference type="Gene3D" id="3.40.50.300">
    <property type="entry name" value="P-loop containing nucleotide triphosphate hydrolases"/>
    <property type="match status" value="1"/>
</dbReference>
<gene>
    <name evidence="5" type="ORF">GCM10008106_26410</name>
</gene>
<dbReference type="SMART" id="SM00382">
    <property type="entry name" value="AAA"/>
    <property type="match status" value="1"/>
</dbReference>
<name>A0A8J3G6A3_9BACT</name>
<dbReference type="Pfam" id="PF00005">
    <property type="entry name" value="ABC_tran"/>
    <property type="match status" value="1"/>
</dbReference>
<reference evidence="5" key="1">
    <citation type="journal article" date="2014" name="Int. J. Syst. Evol. Microbiol.">
        <title>Complete genome sequence of Corynebacterium casei LMG S-19264T (=DSM 44701T), isolated from a smear-ripened cheese.</title>
        <authorList>
            <consortium name="US DOE Joint Genome Institute (JGI-PGF)"/>
            <person name="Walter F."/>
            <person name="Albersmeier A."/>
            <person name="Kalinowski J."/>
            <person name="Ruckert C."/>
        </authorList>
    </citation>
    <scope>NUCLEOTIDE SEQUENCE</scope>
    <source>
        <strain evidence="5">KCTC 23224</strain>
    </source>
</reference>
<dbReference type="Proteomes" id="UP000642809">
    <property type="component" value="Unassembled WGS sequence"/>
</dbReference>
<dbReference type="EMBL" id="BMYF01000017">
    <property type="protein sequence ID" value="GHB44145.1"/>
    <property type="molecule type" value="Genomic_DNA"/>
</dbReference>
<evidence type="ECO:0000256" key="2">
    <source>
        <dbReference type="ARBA" id="ARBA00022741"/>
    </source>
</evidence>
<dbReference type="SUPFAM" id="SSF52540">
    <property type="entry name" value="P-loop containing nucleoside triphosphate hydrolases"/>
    <property type="match status" value="1"/>
</dbReference>
<dbReference type="InterPro" id="IPR027417">
    <property type="entry name" value="P-loop_NTPase"/>
</dbReference>
<protein>
    <submittedName>
        <fullName evidence="5">ATP-binding protein</fullName>
    </submittedName>
</protein>
<keyword evidence="1" id="KW-0813">Transport</keyword>
<dbReference type="PANTHER" id="PTHR42734">
    <property type="entry name" value="METAL TRANSPORT SYSTEM ATP-BINDING PROTEIN TM_0124-RELATED"/>
    <property type="match status" value="1"/>
</dbReference>
<sequence>MNPSQSTSLLQARNLSIGYHVKKGAPKLIADGLNFDLKDGELTCLLGPNGVGKSTLIKTIMGRLPVLEGEVRLKNQLIQYYRSDALAKELAVVLTDKIGGAQLTVEDLIALGRTPHTNWLGKMSGEDQAKVDEAIAQTHIGYLRGSLIAELSDGQLQKVMIARAIAQDAGILILDEPTAHLDLVNRFEIMFLLRKIAKESKKAILIVTHDLEIALETADQFWLMTCGEPLRTGLPEDLVCSGAINQLLPGKELFFDAAKGKVKLQSPAEDFPIQGNPTKAQWLAHALVKNGLKFPIGVTIEATEQGFLWKEEGKVMRGFDEIGEVLDWCGKDERGRMKDESPNIHRSRRKIGR</sequence>
<dbReference type="PANTHER" id="PTHR42734:SF21">
    <property type="entry name" value="IRON ABC TRANSPORTER, ATP-BINDING PROTEIN"/>
    <property type="match status" value="1"/>
</dbReference>
<dbReference type="AlphaFoldDB" id="A0A8J3G6A3"/>
<dbReference type="RefSeq" id="WP_189583455.1">
    <property type="nucleotide sequence ID" value="NZ_BMYF01000017.1"/>
</dbReference>
<evidence type="ECO:0000259" key="4">
    <source>
        <dbReference type="PROSITE" id="PS50893"/>
    </source>
</evidence>
<evidence type="ECO:0000256" key="1">
    <source>
        <dbReference type="ARBA" id="ARBA00022448"/>
    </source>
</evidence>
<dbReference type="GO" id="GO:0005524">
    <property type="term" value="F:ATP binding"/>
    <property type="evidence" value="ECO:0007669"/>
    <property type="project" value="UniProtKB-KW"/>
</dbReference>
<keyword evidence="6" id="KW-1185">Reference proteome</keyword>
<reference evidence="5" key="2">
    <citation type="submission" date="2020-09" db="EMBL/GenBank/DDBJ databases">
        <authorList>
            <person name="Sun Q."/>
            <person name="Kim S."/>
        </authorList>
    </citation>
    <scope>NUCLEOTIDE SEQUENCE</scope>
    <source>
        <strain evidence="5">KCTC 23224</strain>
    </source>
</reference>
<evidence type="ECO:0000256" key="3">
    <source>
        <dbReference type="ARBA" id="ARBA00022840"/>
    </source>
</evidence>
<organism evidence="5 6">
    <name type="scientific">Mongoliitalea lutea</name>
    <dbReference type="NCBI Taxonomy" id="849756"/>
    <lineage>
        <taxon>Bacteria</taxon>
        <taxon>Pseudomonadati</taxon>
        <taxon>Bacteroidota</taxon>
        <taxon>Cytophagia</taxon>
        <taxon>Cytophagales</taxon>
        <taxon>Cyclobacteriaceae</taxon>
        <taxon>Mongoliitalea</taxon>
    </lineage>
</organism>
<dbReference type="CDD" id="cd03214">
    <property type="entry name" value="ABC_Iron-Siderophores_B12_Hemin"/>
    <property type="match status" value="1"/>
</dbReference>
<proteinExistence type="predicted"/>